<dbReference type="InterPro" id="IPR038109">
    <property type="entry name" value="DNA_bind_recomb_sf"/>
</dbReference>
<dbReference type="Proteomes" id="UP000184204">
    <property type="component" value="Unassembled WGS sequence"/>
</dbReference>
<dbReference type="PANTHER" id="PTHR30461">
    <property type="entry name" value="DNA-INVERTASE FROM LAMBDOID PROPHAGE"/>
    <property type="match status" value="1"/>
</dbReference>
<dbReference type="InterPro" id="IPR006119">
    <property type="entry name" value="Resolv_N"/>
</dbReference>
<keyword evidence="1" id="KW-0175">Coiled coil</keyword>
<evidence type="ECO:0000256" key="1">
    <source>
        <dbReference type="SAM" id="Coils"/>
    </source>
</evidence>
<evidence type="ECO:0000313" key="4">
    <source>
        <dbReference type="EMBL" id="AMJ40496.1"/>
    </source>
</evidence>
<organism evidence="5 7">
    <name type="scientific">Anaerotignum propionicum DSM 1682</name>
    <dbReference type="NCBI Taxonomy" id="991789"/>
    <lineage>
        <taxon>Bacteria</taxon>
        <taxon>Bacillati</taxon>
        <taxon>Bacillota</taxon>
        <taxon>Clostridia</taxon>
        <taxon>Lachnospirales</taxon>
        <taxon>Anaerotignaceae</taxon>
        <taxon>Anaerotignum</taxon>
    </lineage>
</organism>
<dbReference type="InterPro" id="IPR036162">
    <property type="entry name" value="Resolvase-like_N_sf"/>
</dbReference>
<evidence type="ECO:0000313" key="7">
    <source>
        <dbReference type="Proteomes" id="UP000184204"/>
    </source>
</evidence>
<sequence length="491" mass="56622">MKAIIYARYSSDNQREESIEGQLRECKAYAEKNEITLLGTYIDRALSAKTDNRPEFQRMIKDSSKNLFDMVLVWKLDRFARNRYDSAHYKSILRKNGVKVVSATEAIADDSTGILLESLLEGYAEFYSAELSEKVIRGLTENALKCKYNGGGLPIGYTIDNEQYFQIDPLTAPLVLETYKRYADGETIKQLVDYLNSKGIQTYRHKPLCIDSVKRLLRNRRYIGEYKYRDTIIPNGVPAIIPNDLFERVGERLTRNKTAPARAKAKDEKYLLTTKLFCGKCGKFMVGESGTSKTGHTHRYYRCVNTKKKKICDKKPVRKDWIEEIVIQYTKKILFNDKLLNDIADSILTLQKKENFTLPMLKKQLSETNKGIENILNAIQQGILTSSTKNRLEELEEAKNQLEINIIQEEMEKPALTKDQIIFWLHRFRNSDISNPDHRQRLVDSFINSVYLYDDRIILTFNYKEGSKTISLNDIESSDFSASGALIKSHV</sequence>
<dbReference type="GO" id="GO:0003677">
    <property type="term" value="F:DNA binding"/>
    <property type="evidence" value="ECO:0007669"/>
    <property type="project" value="InterPro"/>
</dbReference>
<dbReference type="OrthoDB" id="9781670at2"/>
<feature type="domain" description="Recombinase" evidence="3">
    <location>
        <begin position="154"/>
        <end position="259"/>
    </location>
</feature>
<proteinExistence type="predicted"/>
<reference evidence="6" key="2">
    <citation type="submission" date="2016-01" db="EMBL/GenBank/DDBJ databases">
        <authorList>
            <person name="Poehlein A."/>
            <person name="Schlien K."/>
            <person name="Gottschalk G."/>
            <person name="Buckel W."/>
            <person name="Daniel R."/>
        </authorList>
    </citation>
    <scope>NUCLEOTIDE SEQUENCE [LARGE SCALE GENOMIC DNA]</scope>
    <source>
        <strain evidence="6">X2</strain>
    </source>
</reference>
<dbReference type="PROSITE" id="PS51736">
    <property type="entry name" value="RECOMBINASES_3"/>
    <property type="match status" value="1"/>
</dbReference>
<dbReference type="SUPFAM" id="SSF53041">
    <property type="entry name" value="Resolvase-like"/>
    <property type="match status" value="1"/>
</dbReference>
<reference evidence="7" key="4">
    <citation type="submission" date="2016-11" db="EMBL/GenBank/DDBJ databases">
        <authorList>
            <person name="Jaros S."/>
            <person name="Januszkiewicz K."/>
            <person name="Wedrychowicz H."/>
        </authorList>
    </citation>
    <scope>NUCLEOTIDE SEQUENCE [LARGE SCALE GENOMIC DNA]</scope>
    <source>
        <strain evidence="7">DSM 1682</strain>
    </source>
</reference>
<feature type="domain" description="Resolvase/invertase-type recombinase catalytic" evidence="2">
    <location>
        <begin position="2"/>
        <end position="146"/>
    </location>
</feature>
<dbReference type="Pfam" id="PF13408">
    <property type="entry name" value="Zn_ribbon_recom"/>
    <property type="match status" value="1"/>
</dbReference>
<dbReference type="PANTHER" id="PTHR30461:SF23">
    <property type="entry name" value="DNA RECOMBINASE-RELATED"/>
    <property type="match status" value="1"/>
</dbReference>
<dbReference type="InterPro" id="IPR025827">
    <property type="entry name" value="Zn_ribbon_recom_dom"/>
</dbReference>
<evidence type="ECO:0000313" key="6">
    <source>
        <dbReference type="Proteomes" id="UP000068026"/>
    </source>
</evidence>
<gene>
    <name evidence="4" type="ORF">CPRO_08960</name>
    <name evidence="5" type="ORF">SAMN02745151_00587</name>
</gene>
<protein>
    <submittedName>
        <fullName evidence="5">Site-specific DNA recombinase</fullName>
    </submittedName>
</protein>
<dbReference type="KEGG" id="cpro:CPRO_08960"/>
<evidence type="ECO:0000259" key="3">
    <source>
        <dbReference type="PROSITE" id="PS51737"/>
    </source>
</evidence>
<dbReference type="SMART" id="SM00857">
    <property type="entry name" value="Resolvase"/>
    <property type="match status" value="1"/>
</dbReference>
<dbReference type="EMBL" id="FQUA01000002">
    <property type="protein sequence ID" value="SHE40486.1"/>
    <property type="molecule type" value="Genomic_DNA"/>
</dbReference>
<accession>A0A120MK86</accession>
<dbReference type="EMBL" id="CP014223">
    <property type="protein sequence ID" value="AMJ40496.1"/>
    <property type="molecule type" value="Genomic_DNA"/>
</dbReference>
<dbReference type="AlphaFoldDB" id="A0A120MK86"/>
<evidence type="ECO:0000259" key="2">
    <source>
        <dbReference type="PROSITE" id="PS51736"/>
    </source>
</evidence>
<dbReference type="GO" id="GO:0000150">
    <property type="term" value="F:DNA strand exchange activity"/>
    <property type="evidence" value="ECO:0007669"/>
    <property type="project" value="InterPro"/>
</dbReference>
<dbReference type="InterPro" id="IPR050639">
    <property type="entry name" value="SSR_resolvase"/>
</dbReference>
<dbReference type="Pfam" id="PF07508">
    <property type="entry name" value="Recombinase"/>
    <property type="match status" value="1"/>
</dbReference>
<dbReference type="Pfam" id="PF00239">
    <property type="entry name" value="Resolvase"/>
    <property type="match status" value="1"/>
</dbReference>
<dbReference type="InterPro" id="IPR011109">
    <property type="entry name" value="DNA_bind_recombinase_dom"/>
</dbReference>
<dbReference type="Gene3D" id="3.90.1750.20">
    <property type="entry name" value="Putative Large Serine Recombinase, Chain B, Domain 2"/>
    <property type="match status" value="1"/>
</dbReference>
<reference evidence="4 6" key="1">
    <citation type="journal article" date="2016" name="Genome Announc.">
        <title>Complete Genome Sequence of the Amino Acid-Fermenting Clostridium propionicum X2 (DSM 1682).</title>
        <authorList>
            <person name="Poehlein A."/>
            <person name="Schlien K."/>
            <person name="Chowdhury N.P."/>
            <person name="Gottschalk G."/>
            <person name="Buckel W."/>
            <person name="Daniel R."/>
        </authorList>
    </citation>
    <scope>NUCLEOTIDE SEQUENCE [LARGE SCALE GENOMIC DNA]</scope>
    <source>
        <strain evidence="4 6">X2</strain>
    </source>
</reference>
<dbReference type="CDD" id="cd00338">
    <property type="entry name" value="Ser_Recombinase"/>
    <property type="match status" value="1"/>
</dbReference>
<keyword evidence="6" id="KW-1185">Reference proteome</keyword>
<name>A0A120MK86_ANAPI</name>
<evidence type="ECO:0000313" key="5">
    <source>
        <dbReference type="EMBL" id="SHE40486.1"/>
    </source>
</evidence>
<dbReference type="PROSITE" id="PS51737">
    <property type="entry name" value="RECOMBINASE_DNA_BIND"/>
    <property type="match status" value="1"/>
</dbReference>
<dbReference type="Gene3D" id="3.40.50.1390">
    <property type="entry name" value="Resolvase, N-terminal catalytic domain"/>
    <property type="match status" value="1"/>
</dbReference>
<feature type="coiled-coil region" evidence="1">
    <location>
        <begin position="385"/>
        <end position="412"/>
    </location>
</feature>
<dbReference type="RefSeq" id="WP_066048237.1">
    <property type="nucleotide sequence ID" value="NZ_CP014223.1"/>
</dbReference>
<reference evidence="5" key="3">
    <citation type="submission" date="2016-11" db="EMBL/GenBank/DDBJ databases">
        <authorList>
            <person name="Varghese N."/>
            <person name="Submissions S."/>
        </authorList>
    </citation>
    <scope>NUCLEOTIDE SEQUENCE</scope>
    <source>
        <strain evidence="5">DSM 1682</strain>
    </source>
</reference>
<dbReference type="Proteomes" id="UP000068026">
    <property type="component" value="Chromosome"/>
</dbReference>